<feature type="transmembrane region" description="Helical" evidence="2">
    <location>
        <begin position="1991"/>
        <end position="2012"/>
    </location>
</feature>
<feature type="region of interest" description="Disordered" evidence="1">
    <location>
        <begin position="1461"/>
        <end position="1482"/>
    </location>
</feature>
<feature type="transmembrane region" description="Helical" evidence="2">
    <location>
        <begin position="2072"/>
        <end position="2092"/>
    </location>
</feature>
<proteinExistence type="predicted"/>
<dbReference type="Proteomes" id="UP001187471">
    <property type="component" value="Unassembled WGS sequence"/>
</dbReference>
<name>A0AA88R7V9_9ASTE</name>
<keyword evidence="2" id="KW-0472">Membrane</keyword>
<feature type="compositionally biased region" description="Basic residues" evidence="1">
    <location>
        <begin position="9"/>
        <end position="22"/>
    </location>
</feature>
<dbReference type="PANTHER" id="PTHR15682:SF2">
    <property type="entry name" value="UNHEALTHY RIBOSOME BIOGENESIS PROTEIN 2 HOMOLOG"/>
    <property type="match status" value="1"/>
</dbReference>
<accession>A0AA88R7V9</accession>
<sequence>MADSDCKPKQKATKSNKKKRKGTTTTVEEHERQKRRSKSKAPLIEDPEDDKEESQTRKLELQVNLRCRKVELAHDYVKSELGREADDTSQEKETVSISRVIVFLNNWVQSLLISSEKEIRVEGLSGTARSCLDYKCWEIFKFCLEESLKWHVSLSFSRDFLRVINCIARDIRSELTAASAHPEARNLGGEKLELYTTVLNCISFVFSCHEGISNENLDLWVLTVESVLELVQKVVVDKLIGDKAGIFAMQFSCAVLEPFTKFLRVHPARKDGFRGFINKLLEPLLQLMDLLRLYGSNPGWTRNLLKLVEDVLSLGLFHSVHIDGFTSLQSIKKYKTSDEGKVKDFNMVVKSYHRHLFDKLEKIMAGKNALSLGGVGELFRLYVDCVREHKGVSVRAGGCGNHLEDDLTGHVFKNSIGTNGVDTGKRHCSSGLNAETRKSVFDFFVQIMEPLLLEMDAYLQADLQVGLGSMLLDVHCTFKSVNKLLGCFMRENIYIRTDDSTEGACVNFLMIFYDKLMSFSASISQLIPKNCGLERGTNKESLNVIAKELIISLRYLLDIEYEILGNDLESLWLMMFSYGALGFSLVDLPDQSLISETIGFGCQLVNLYSELRQVSNSLFALCKAVRCLVTGYSRILPCTPSYNASYIQSLRMVLCSQEFRIAISSAIKSIPEGQASGCIRQLATDISESLDWMKGNCSIAAEKGQIDLQAELLGRGLSEVYTLILDSLTVTTGNSSSVGVSLKGLVAVIRPIMSGLVGLQEDPLYEFMSIFMGSTFSQKAGKRTEVYSQWAVLLFFRLYLSSRSLQRQIISLVPPDTSRELSGVMRDSFTAYSARDWLENAGGGDESYFSWIVQPSASLLSVLQAVSNIFIADTFASCSPLVYVLNAMALQRLVDLNKLIKSFEYLLQRNDNLILSKLTDDTGSSLRRKRSRKWRRCVSDLRQEAEGLTEFIMGYLPLVAKGHLSISSTVGAWQWDFGIGSMNEKSLPSAIWWIICQNVDIWSHYAVNKKLKKFLSLLIQNSLPNTISGTNIPDSEKTVSVHQISVDLLSDAVLYEQRFARRHMGSRFCRLLEKTVSATGNAGKVDLSSPPNWSEVLNALADRSITVSDSNYVLHDGSCGTERITNSFKKIDMKPCMEQKFFPSVIVEFTSCQNLLNFLSWMPKGYLTSQSITIYTTCILNLERSVVGSLLDCQGAICLPDHLELFRLLMSCRRALKNLLMAASEERMEARKSSHASTVFKSSFSVLWLLKSLSAVIELQHAYTEDGPSQVKDMTFSLIDHTSYVFLTLSRDRFLHATRFLKYTGEKPNVPVFHKKGDLTEVDPCLISSEDSIDAWEGVFQLGETLREQTQKLLIPLEEVQVSDGIHRCKKLSSVISCFQGFLWGLSSALNQLDAESRDLEIKSFTCKFEPICKVNLCIDTFAKFVSNFLCGLFLDDFTLPQSLSEAQALPLLESNGNFVGVKGSSPEGPPDARDNSSKRVRRKRFRSDNAFPDDIFAKVELFDQQCIKMALLRGFLGGENLEAAVFLRQLFIASSAILRLNLHFNSTSFSSSLVPIFIGISECLLSAFVDKVEVPQPFSFVWMDGIVMFLEELGNHFPLMNPNLSRNLYVKMVDLHLIAIGKCIALQGKGATLASHETDSSTKTLGGEMKLSESTLSHGVYCLNEFKARLRRSCTVYIKKPSELHLLSAVQAIERALVGVSDGCTINYDICTGGSDGGKVSKIVAAGIDCLDLVLEFVEGRKRLSVVGRHIQSLVACLFNIILHLQGPKIFCHNVSLSRGDADPDPGSITLMCVEVLTRVCGKHAFFQWDTCYVAQSLRMPAALFQNFLELGISDAATKSNSLKFSEIFDRQFSMDLYAACCRLLYTVLKHHKRESQQCIALLEDSVSVLLHCLETVDIDQAVGKGHPTWQVQGGVKCACSLRRIYEEIRQQKDVLGQHSFQFLSSYIWIYSGYGPLRSGIRREIDEALRPGVYALIDACSPDDLQHIHTVFGVILFLCVIFIFLGIQWYVSYESVVEAAEENMGWALLAAPLLILFAVRWLSTVENPDGLFGWNRRRRTNYLPSEGSSPWAVAALILVLLVMVQYHSTFLDSWYG</sequence>
<keyword evidence="2" id="KW-0812">Transmembrane</keyword>
<dbReference type="GO" id="GO:0042254">
    <property type="term" value="P:ribosome biogenesis"/>
    <property type="evidence" value="ECO:0007669"/>
    <property type="project" value="TreeGrafter"/>
</dbReference>
<evidence type="ECO:0000256" key="2">
    <source>
        <dbReference type="SAM" id="Phobius"/>
    </source>
</evidence>
<keyword evidence="2" id="KW-1133">Transmembrane helix</keyword>
<dbReference type="InterPro" id="IPR018849">
    <property type="entry name" value="Urb2/Npa2_C"/>
</dbReference>
<dbReference type="GO" id="GO:0005730">
    <property type="term" value="C:nucleolus"/>
    <property type="evidence" value="ECO:0007669"/>
    <property type="project" value="TreeGrafter"/>
</dbReference>
<feature type="transmembrane region" description="Helical" evidence="2">
    <location>
        <begin position="2024"/>
        <end position="2043"/>
    </location>
</feature>
<organism evidence="4 5">
    <name type="scientific">Escallonia rubra</name>
    <dbReference type="NCBI Taxonomy" id="112253"/>
    <lineage>
        <taxon>Eukaryota</taxon>
        <taxon>Viridiplantae</taxon>
        <taxon>Streptophyta</taxon>
        <taxon>Embryophyta</taxon>
        <taxon>Tracheophyta</taxon>
        <taxon>Spermatophyta</taxon>
        <taxon>Magnoliopsida</taxon>
        <taxon>eudicotyledons</taxon>
        <taxon>Gunneridae</taxon>
        <taxon>Pentapetalae</taxon>
        <taxon>asterids</taxon>
        <taxon>campanulids</taxon>
        <taxon>Escalloniales</taxon>
        <taxon>Escalloniaceae</taxon>
        <taxon>Escallonia</taxon>
    </lineage>
</organism>
<dbReference type="InterPro" id="IPR052609">
    <property type="entry name" value="Ribosome_Biogenesis_Reg"/>
</dbReference>
<dbReference type="PANTHER" id="PTHR15682">
    <property type="entry name" value="UNHEALTHY RIBOSOME BIOGENESIS PROTEIN 2 HOMOLOG"/>
    <property type="match status" value="1"/>
</dbReference>
<feature type="domain" description="Nucleolar 27S pre-rRNA processing Urb2/Npa2 C-terminal" evidence="3">
    <location>
        <begin position="1793"/>
        <end position="1993"/>
    </location>
</feature>
<dbReference type="Pfam" id="PF10441">
    <property type="entry name" value="Urb2"/>
    <property type="match status" value="1"/>
</dbReference>
<keyword evidence="5" id="KW-1185">Reference proteome</keyword>
<evidence type="ECO:0000256" key="1">
    <source>
        <dbReference type="SAM" id="MobiDB-lite"/>
    </source>
</evidence>
<comment type="caution">
    <text evidence="4">The sequence shown here is derived from an EMBL/GenBank/DDBJ whole genome shotgun (WGS) entry which is preliminary data.</text>
</comment>
<reference evidence="4" key="1">
    <citation type="submission" date="2022-12" db="EMBL/GenBank/DDBJ databases">
        <title>Draft genome assemblies for two species of Escallonia (Escalloniales).</title>
        <authorList>
            <person name="Chanderbali A."/>
            <person name="Dervinis C."/>
            <person name="Anghel I."/>
            <person name="Soltis D."/>
            <person name="Soltis P."/>
            <person name="Zapata F."/>
        </authorList>
    </citation>
    <scope>NUCLEOTIDE SEQUENCE</scope>
    <source>
        <strain evidence="4">UCBG92.1500</strain>
        <tissue evidence="4">Leaf</tissue>
    </source>
</reference>
<feature type="region of interest" description="Disordered" evidence="1">
    <location>
        <begin position="1"/>
        <end position="57"/>
    </location>
</feature>
<protein>
    <recommendedName>
        <fullName evidence="3">Nucleolar 27S pre-rRNA processing Urb2/Npa2 C-terminal domain-containing protein</fullName>
    </recommendedName>
</protein>
<dbReference type="EMBL" id="JAVXUO010001299">
    <property type="protein sequence ID" value="KAK2983782.1"/>
    <property type="molecule type" value="Genomic_DNA"/>
</dbReference>
<gene>
    <name evidence="4" type="ORF">RJ640_017185</name>
</gene>
<evidence type="ECO:0000313" key="5">
    <source>
        <dbReference type="Proteomes" id="UP001187471"/>
    </source>
</evidence>
<evidence type="ECO:0000259" key="3">
    <source>
        <dbReference type="Pfam" id="PF10441"/>
    </source>
</evidence>
<evidence type="ECO:0000313" key="4">
    <source>
        <dbReference type="EMBL" id="KAK2983782.1"/>
    </source>
</evidence>